<dbReference type="Gene3D" id="1.10.357.10">
    <property type="entry name" value="Tetracycline Repressor, domain 2"/>
    <property type="match status" value="1"/>
</dbReference>
<dbReference type="AlphaFoldDB" id="A0A9W6Q0M5"/>
<keyword evidence="2 4" id="KW-0238">DNA-binding</keyword>
<evidence type="ECO:0000256" key="5">
    <source>
        <dbReference type="SAM" id="MobiDB-lite"/>
    </source>
</evidence>
<feature type="region of interest" description="Disordered" evidence="5">
    <location>
        <begin position="255"/>
        <end position="290"/>
    </location>
</feature>
<gene>
    <name evidence="7" type="ORF">Arub01_46470</name>
</gene>
<keyword evidence="8" id="KW-1185">Reference proteome</keyword>
<keyword evidence="1" id="KW-0805">Transcription regulation</keyword>
<accession>A0A9W6Q0M5</accession>
<comment type="caution">
    <text evidence="7">The sequence shown here is derived from an EMBL/GenBank/DDBJ whole genome shotgun (WGS) entry which is preliminary data.</text>
</comment>
<feature type="DNA-binding region" description="H-T-H motif" evidence="4">
    <location>
        <begin position="81"/>
        <end position="100"/>
    </location>
</feature>
<feature type="compositionally biased region" description="Low complexity" evidence="5">
    <location>
        <begin position="28"/>
        <end position="46"/>
    </location>
</feature>
<dbReference type="EMBL" id="BSRZ01000014">
    <property type="protein sequence ID" value="GLW66403.1"/>
    <property type="molecule type" value="Genomic_DNA"/>
</dbReference>
<organism evidence="7 8">
    <name type="scientific">Actinomadura rubrobrunea</name>
    <dbReference type="NCBI Taxonomy" id="115335"/>
    <lineage>
        <taxon>Bacteria</taxon>
        <taxon>Bacillati</taxon>
        <taxon>Actinomycetota</taxon>
        <taxon>Actinomycetes</taxon>
        <taxon>Streptosporangiales</taxon>
        <taxon>Thermomonosporaceae</taxon>
        <taxon>Actinomadura</taxon>
    </lineage>
</organism>
<dbReference type="InterPro" id="IPR009057">
    <property type="entry name" value="Homeodomain-like_sf"/>
</dbReference>
<evidence type="ECO:0000313" key="7">
    <source>
        <dbReference type="EMBL" id="GLW66403.1"/>
    </source>
</evidence>
<dbReference type="GO" id="GO:0003700">
    <property type="term" value="F:DNA-binding transcription factor activity"/>
    <property type="evidence" value="ECO:0007669"/>
    <property type="project" value="TreeGrafter"/>
</dbReference>
<name>A0A9W6Q0M5_9ACTN</name>
<dbReference type="PANTHER" id="PTHR30055:SF234">
    <property type="entry name" value="HTH-TYPE TRANSCRIPTIONAL REGULATOR BETI"/>
    <property type="match status" value="1"/>
</dbReference>
<dbReference type="PROSITE" id="PS50977">
    <property type="entry name" value="HTH_TETR_2"/>
    <property type="match status" value="1"/>
</dbReference>
<dbReference type="Gene3D" id="1.10.10.60">
    <property type="entry name" value="Homeodomain-like"/>
    <property type="match status" value="1"/>
</dbReference>
<protein>
    <recommendedName>
        <fullName evidence="6">HTH tetR-type domain-containing protein</fullName>
    </recommendedName>
</protein>
<reference evidence="7" key="1">
    <citation type="submission" date="2023-02" db="EMBL/GenBank/DDBJ databases">
        <title>Actinomadura rubrobrunea NBRC 14622.</title>
        <authorList>
            <person name="Ichikawa N."/>
            <person name="Sato H."/>
            <person name="Tonouchi N."/>
        </authorList>
    </citation>
    <scope>NUCLEOTIDE SEQUENCE</scope>
    <source>
        <strain evidence="7">NBRC 14622</strain>
    </source>
</reference>
<evidence type="ECO:0000256" key="1">
    <source>
        <dbReference type="ARBA" id="ARBA00023015"/>
    </source>
</evidence>
<evidence type="ECO:0000256" key="2">
    <source>
        <dbReference type="ARBA" id="ARBA00023125"/>
    </source>
</evidence>
<dbReference type="InterPro" id="IPR050109">
    <property type="entry name" value="HTH-type_TetR-like_transc_reg"/>
</dbReference>
<dbReference type="InterPro" id="IPR001647">
    <property type="entry name" value="HTH_TetR"/>
</dbReference>
<dbReference type="Proteomes" id="UP001165124">
    <property type="component" value="Unassembled WGS sequence"/>
</dbReference>
<feature type="domain" description="HTH tetR-type" evidence="6">
    <location>
        <begin position="58"/>
        <end position="118"/>
    </location>
</feature>
<proteinExistence type="predicted"/>
<feature type="compositionally biased region" description="Basic and acidic residues" evidence="5">
    <location>
        <begin position="1"/>
        <end position="16"/>
    </location>
</feature>
<dbReference type="PANTHER" id="PTHR30055">
    <property type="entry name" value="HTH-TYPE TRANSCRIPTIONAL REGULATOR RUTR"/>
    <property type="match status" value="1"/>
</dbReference>
<dbReference type="Pfam" id="PF00440">
    <property type="entry name" value="TetR_N"/>
    <property type="match status" value="1"/>
</dbReference>
<dbReference type="SUPFAM" id="SSF46689">
    <property type="entry name" value="Homeodomain-like"/>
    <property type="match status" value="1"/>
</dbReference>
<keyword evidence="3" id="KW-0804">Transcription</keyword>
<dbReference type="PRINTS" id="PR00455">
    <property type="entry name" value="HTHTETR"/>
</dbReference>
<evidence type="ECO:0000256" key="4">
    <source>
        <dbReference type="PROSITE-ProRule" id="PRU00335"/>
    </source>
</evidence>
<feature type="region of interest" description="Disordered" evidence="5">
    <location>
        <begin position="1"/>
        <end position="48"/>
    </location>
</feature>
<sequence>MKDRIPRMADERERSRRAGRRTAGEQRSAPGDAPEGAPDDAAASGGVERLGLRERKKLETRRRISDIATGLFLERGFDNVTIADVARAADVSPNTVFNYFKTKEDLFFDRQKEVVEDAARAFADRAPGESAAALFRRRFLEGLDAHDHRTGFHEGAETWARTIRESHALIAKQLEIGHRAQRRLADRLADETGADAGDVTPRIVAAMIFAVQQTLIGEILERTAAGESLEEMRADVHAAAERAYDLLEHGIGGYAVKPGGDRGGAEPDTARPAVPHRTSQASPPRPDDGK</sequence>
<dbReference type="GO" id="GO:0000976">
    <property type="term" value="F:transcription cis-regulatory region binding"/>
    <property type="evidence" value="ECO:0007669"/>
    <property type="project" value="TreeGrafter"/>
</dbReference>
<evidence type="ECO:0000259" key="6">
    <source>
        <dbReference type="PROSITE" id="PS50977"/>
    </source>
</evidence>
<evidence type="ECO:0000256" key="3">
    <source>
        <dbReference type="ARBA" id="ARBA00023163"/>
    </source>
</evidence>
<feature type="compositionally biased region" description="Basic and acidic residues" evidence="5">
    <location>
        <begin position="259"/>
        <end position="269"/>
    </location>
</feature>
<evidence type="ECO:0000313" key="8">
    <source>
        <dbReference type="Proteomes" id="UP001165124"/>
    </source>
</evidence>